<organism evidence="1 2">
    <name type="scientific">Lentilactobacillus rapi</name>
    <dbReference type="NCBI Taxonomy" id="481723"/>
    <lineage>
        <taxon>Bacteria</taxon>
        <taxon>Bacillati</taxon>
        <taxon>Bacillota</taxon>
        <taxon>Bacilli</taxon>
        <taxon>Lactobacillales</taxon>
        <taxon>Lactobacillaceae</taxon>
        <taxon>Lentilactobacillus</taxon>
    </lineage>
</organism>
<dbReference type="STRING" id="1423795.FD12_GL001328"/>
<protein>
    <submittedName>
        <fullName evidence="1">Uncharacterized protein</fullName>
    </submittedName>
</protein>
<dbReference type="AlphaFoldDB" id="A0A512PRF0"/>
<dbReference type="EMBL" id="BKAM01000126">
    <property type="protein sequence ID" value="GEP73702.1"/>
    <property type="molecule type" value="Genomic_DNA"/>
</dbReference>
<reference evidence="1 2" key="1">
    <citation type="submission" date="2019-07" db="EMBL/GenBank/DDBJ databases">
        <title>Whole genome shotgun sequence of Lactobacillus rapi NBRC 109618.</title>
        <authorList>
            <person name="Hosoyama A."/>
            <person name="Uohara A."/>
            <person name="Ohji S."/>
            <person name="Ichikawa N."/>
        </authorList>
    </citation>
    <scope>NUCLEOTIDE SEQUENCE [LARGE SCALE GENOMIC DNA]</scope>
    <source>
        <strain evidence="1 2">NBRC 109618</strain>
    </source>
</reference>
<sequence>MKTIYDKLRAAQIDELLINAFQKDSDIVYTGIIQYLSSKDFIMITYNDYGLQDGEVYLKISAVKQIETDSYDLANMKERIAFDESHHMAVNPPFDMPIKMSDSLFDRVIKTLHEDQRVSLIITKDADKLKYNEGLIDEVHPDGVAFQNINKYDFSKRPKYVIKFTDIRGIEFGGTELQLLQDVLPMIKPTNHIDDVVIADSAAFKNRATQLRKDGSWLIVDTNDDRKYFYVGKIIANNDSEIVMLVVDMNGRFGGYVWIRYDDIRRLIVDADYLRVVEKFVAANQKAKHFALPVLNADRAFDNADNILVNIITQAINYRNVVRFETSDEENFVGYPMSLDFKTGVLDVELLDVDAEGESQTKQVGIETIREMAFDYLKAFLAENEVD</sequence>
<accession>A0A512PRF0</accession>
<comment type="caution">
    <text evidence="1">The sequence shown here is derived from an EMBL/GenBank/DDBJ whole genome shotgun (WGS) entry which is preliminary data.</text>
</comment>
<evidence type="ECO:0000313" key="1">
    <source>
        <dbReference type="EMBL" id="GEP73702.1"/>
    </source>
</evidence>
<proteinExistence type="predicted"/>
<dbReference type="RefSeq" id="WP_054747497.1">
    <property type="nucleotide sequence ID" value="NZ_BKAM01000126.1"/>
</dbReference>
<dbReference type="Proteomes" id="UP000321569">
    <property type="component" value="Unassembled WGS sequence"/>
</dbReference>
<dbReference type="OrthoDB" id="2313946at2"/>
<evidence type="ECO:0000313" key="2">
    <source>
        <dbReference type="Proteomes" id="UP000321569"/>
    </source>
</evidence>
<name>A0A512PRF0_9LACO</name>
<gene>
    <name evidence="1" type="ORF">LRA02_25700</name>
</gene>